<feature type="domain" description="Sporulation protein YpeB PepSY1 and PepSY2" evidence="2">
    <location>
        <begin position="195"/>
        <end position="381"/>
    </location>
</feature>
<evidence type="ECO:0000256" key="1">
    <source>
        <dbReference type="SAM" id="Phobius"/>
    </source>
</evidence>
<gene>
    <name evidence="3" type="ORF">DealDRAFT_2899</name>
</gene>
<dbReference type="STRING" id="555088.DealDRAFT_2899"/>
<evidence type="ECO:0000259" key="2">
    <source>
        <dbReference type="Pfam" id="PF14620"/>
    </source>
</evidence>
<dbReference type="Proteomes" id="UP000006443">
    <property type="component" value="Unassembled WGS sequence"/>
</dbReference>
<dbReference type="GO" id="GO:0009847">
    <property type="term" value="P:spore germination"/>
    <property type="evidence" value="ECO:0007669"/>
    <property type="project" value="InterPro"/>
</dbReference>
<proteinExistence type="predicted"/>
<dbReference type="InterPro" id="IPR014239">
    <property type="entry name" value="YpeB_PepSY1-2"/>
</dbReference>
<evidence type="ECO:0000313" key="4">
    <source>
        <dbReference type="Proteomes" id="UP000006443"/>
    </source>
</evidence>
<dbReference type="Pfam" id="PF14620">
    <property type="entry name" value="YPEB_PepSY1-2"/>
    <property type="match status" value="1"/>
</dbReference>
<evidence type="ECO:0000313" key="3">
    <source>
        <dbReference type="EMBL" id="EEG76273.1"/>
    </source>
</evidence>
<name>C0GK90_DETAL</name>
<organism evidence="3 4">
    <name type="scientific">Dethiobacter alkaliphilus AHT 1</name>
    <dbReference type="NCBI Taxonomy" id="555088"/>
    <lineage>
        <taxon>Bacteria</taxon>
        <taxon>Bacillati</taxon>
        <taxon>Bacillota</taxon>
        <taxon>Dethiobacteria</taxon>
        <taxon>Dethiobacterales</taxon>
        <taxon>Dethiobacteraceae</taxon>
        <taxon>Dethiobacter</taxon>
    </lineage>
</organism>
<comment type="caution">
    <text evidence="3">The sequence shown here is derived from an EMBL/GenBank/DDBJ whole genome shotgun (WGS) entry which is preliminary data.</text>
</comment>
<feature type="transmembrane region" description="Helical" evidence="1">
    <location>
        <begin position="9"/>
        <end position="29"/>
    </location>
</feature>
<keyword evidence="1" id="KW-1133">Transmembrane helix</keyword>
<dbReference type="EMBL" id="ACJM01000021">
    <property type="protein sequence ID" value="EEG76273.1"/>
    <property type="molecule type" value="Genomic_DNA"/>
</dbReference>
<keyword evidence="1" id="KW-0472">Membrane</keyword>
<accession>C0GK90</accession>
<protein>
    <recommendedName>
        <fullName evidence="2">Sporulation protein YpeB PepSY1 and PepSY2 domain-containing protein</fullName>
    </recommendedName>
</protein>
<dbReference type="RefSeq" id="WP_008518745.1">
    <property type="nucleotide sequence ID" value="NZ_ACJM01000021.1"/>
</dbReference>
<keyword evidence="1" id="KW-0812">Transmembrane</keyword>
<reference evidence="3 4" key="1">
    <citation type="submission" date="2009-02" db="EMBL/GenBank/DDBJ databases">
        <title>Sequencing of the draft genome and assembly of Dethiobacter alkaliphilus AHT 1.</title>
        <authorList>
            <consortium name="US DOE Joint Genome Institute (JGI-PGF)"/>
            <person name="Lucas S."/>
            <person name="Copeland A."/>
            <person name="Lapidus A."/>
            <person name="Glavina del Rio T."/>
            <person name="Dalin E."/>
            <person name="Tice H."/>
            <person name="Bruce D."/>
            <person name="Goodwin L."/>
            <person name="Pitluck S."/>
            <person name="Larimer F."/>
            <person name="Land M.L."/>
            <person name="Hauser L."/>
            <person name="Muyzer G."/>
        </authorList>
    </citation>
    <scope>NUCLEOTIDE SEQUENCE [LARGE SCALE GENOMIC DNA]</scope>
    <source>
        <strain evidence="3 4">AHT 1</strain>
    </source>
</reference>
<sequence length="459" mass="52872">MGSFLQRIPWVKVLVILLVISGVLINYQYRQITQMQSQIGGEIQSNFTQMGLTVRDMRIKSGSVMAGEDRQLLENINPNSASGSLSYLPRHSNKPFYFYNLQYFLEYVESGLYYIGSKDDPLSDEDFAYLRKVHDMLLQMEDIFIEENPRFSNAQTNREFYLGKVWPEVLEKMESLLGDDLQQIYTVYVYPHYDPQLEPENRLGFSGPEVTQDEAFKVAKDFFPLPDSEYAWQLTGEGWSSDWGDSWTFSAIRKGDNSYEWQVEVLATGGNVISLRKTSNANFGDDNLLNDPPEPVISEQTAINNALEFLSARGIKDVYPLYTPNYGISDWGDAADEGRYQFSLVRKIDNIFIPEHSIEFEVSGQTGEITSFYNHQFLLRSQSEISIPEPKLSRDEARQGIDWLLLPVDGPTVFHQFNEELFYTFIAKESEASYIIYINAITGERDFVDYLYNGIWSYD</sequence>
<dbReference type="OrthoDB" id="2372097at2"/>
<dbReference type="AlphaFoldDB" id="C0GK90"/>
<keyword evidence="4" id="KW-1185">Reference proteome</keyword>